<dbReference type="InterPro" id="IPR003961">
    <property type="entry name" value="FN3_dom"/>
</dbReference>
<protein>
    <submittedName>
        <fullName evidence="3">Cytokine receptor-like factor 3</fullName>
    </submittedName>
</protein>
<evidence type="ECO:0000259" key="2">
    <source>
        <dbReference type="PROSITE" id="PS50853"/>
    </source>
</evidence>
<evidence type="ECO:0000256" key="1">
    <source>
        <dbReference type="SAM" id="Coils"/>
    </source>
</evidence>
<dbReference type="PROSITE" id="PS50853">
    <property type="entry name" value="FN3"/>
    <property type="match status" value="1"/>
</dbReference>
<dbReference type="AlphaFoldDB" id="A0A5Q0TXP7"/>
<dbReference type="EMBL" id="MN245516">
    <property type="protein sequence ID" value="QGA72815.1"/>
    <property type="molecule type" value="mRNA"/>
</dbReference>
<dbReference type="SUPFAM" id="SSF49265">
    <property type="entry name" value="Fibronectin type III"/>
    <property type="match status" value="1"/>
</dbReference>
<keyword evidence="1" id="KW-0175">Coiled coil</keyword>
<feature type="coiled-coil region" evidence="1">
    <location>
        <begin position="14"/>
        <end position="44"/>
    </location>
</feature>
<feature type="domain" description="Fibronectin type-III" evidence="2">
    <location>
        <begin position="180"/>
        <end position="279"/>
    </location>
</feature>
<dbReference type="Gene3D" id="2.60.40.10">
    <property type="entry name" value="Immunoglobulins"/>
    <property type="match status" value="1"/>
</dbReference>
<dbReference type="InterPro" id="IPR036116">
    <property type="entry name" value="FN3_sf"/>
</dbReference>
<reference evidence="3" key="1">
    <citation type="journal article" date="2019" name="Front. Mol. Neurosci.">
        <title>The Orphan Cytokine Receptor CRLF3 Emerged With the Origin of the Nervous System and Is a Neuroprotective Erythropoietin Receptor in Locusts.</title>
        <authorList>
            <person name="Hahn N."/>
            <person name="Buschgens L."/>
            <person name="Schwedhelm-Domeyer N."/>
            <person name="Bank S."/>
            <person name="Geurten B.R.H."/>
            <person name="Neugebauer P."/>
            <person name="Massih B."/>
            <person name="Gopfert M.C."/>
            <person name="Heinrich R."/>
        </authorList>
    </citation>
    <scope>NUCLEOTIDE SEQUENCE</scope>
    <source>
        <tissue evidence="3">Brain</tissue>
    </source>
</reference>
<keyword evidence="3" id="KW-0675">Receptor</keyword>
<name>A0A5Q0TXP7_LOCMI</name>
<evidence type="ECO:0000313" key="3">
    <source>
        <dbReference type="EMBL" id="QGA72815.1"/>
    </source>
</evidence>
<dbReference type="InterPro" id="IPR013783">
    <property type="entry name" value="Ig-like_fold"/>
</dbReference>
<accession>A0A5Q0TXP7</accession>
<proteinExistence type="evidence at transcript level"/>
<sequence>MEQSKSNSVFVEAVDAAEEYVKKLEDLLKTLTEAEHQVKHSAKQARADVNFALDTLAATFTNALKRRRSMLLEEVDRLCSEGLEPLIECRDLITTQMQVAHSYANEGRHSLNGSNKCPVAESWDDYTHSYAECGAAFLGRLPAVPNLEDIPGVQFECCLHAIEADLVHAVERVGSVSRLGPVQICAVEEKPGALLVHWQQVETEKPAEIGSFRLQRAYGDARGRRELEANFHDEYVGPECHHLIRNLRPKEPVTLRVCCREDSELAPWSTWSVLHVAATSLPPFCWEGTNQNYTITNEKQLATKSTAETSVLFSCGPQFGPGHAVEFTVLECGAGCSDEGLALADHHFSDENLLQPGVIFVNAQGSVFVDGKGKTTKLPPLEKGSKLCFTCEHVRSSKVRIHIDSGNKTVAYDWNVSSPLQKLFFAISFGQVGWKVLVE</sequence>
<organism evidence="3">
    <name type="scientific">Locusta migratoria</name>
    <name type="common">Migratory locust</name>
    <dbReference type="NCBI Taxonomy" id="7004"/>
    <lineage>
        <taxon>Eukaryota</taxon>
        <taxon>Metazoa</taxon>
        <taxon>Ecdysozoa</taxon>
        <taxon>Arthropoda</taxon>
        <taxon>Hexapoda</taxon>
        <taxon>Insecta</taxon>
        <taxon>Pterygota</taxon>
        <taxon>Neoptera</taxon>
        <taxon>Polyneoptera</taxon>
        <taxon>Orthoptera</taxon>
        <taxon>Caelifera</taxon>
        <taxon>Acrididea</taxon>
        <taxon>Acridomorpha</taxon>
        <taxon>Acridoidea</taxon>
        <taxon>Acrididae</taxon>
        <taxon>Oedipodinae</taxon>
        <taxon>Locusta</taxon>
    </lineage>
</organism>